<feature type="domain" description="Cation efflux protein cytoplasmic" evidence="9">
    <location>
        <begin position="226"/>
        <end position="302"/>
    </location>
</feature>
<feature type="transmembrane region" description="Helical" evidence="7">
    <location>
        <begin position="198"/>
        <end position="218"/>
    </location>
</feature>
<dbReference type="NCBIfam" id="TIGR01297">
    <property type="entry name" value="CDF"/>
    <property type="match status" value="1"/>
</dbReference>
<accession>A0A0R1VQL9</accession>
<feature type="transmembrane region" description="Helical" evidence="7">
    <location>
        <begin position="97"/>
        <end position="114"/>
    </location>
</feature>
<evidence type="ECO:0000259" key="8">
    <source>
        <dbReference type="Pfam" id="PF01545"/>
    </source>
</evidence>
<dbReference type="SUPFAM" id="SSF160240">
    <property type="entry name" value="Cation efflux protein cytoplasmic domain-like"/>
    <property type="match status" value="1"/>
</dbReference>
<dbReference type="Pfam" id="PF01545">
    <property type="entry name" value="Cation_efflux"/>
    <property type="match status" value="1"/>
</dbReference>
<feature type="domain" description="Cation efflux protein transmembrane" evidence="8">
    <location>
        <begin position="32"/>
        <end position="222"/>
    </location>
</feature>
<dbReference type="AlphaFoldDB" id="A0A0R1VQL9"/>
<dbReference type="InterPro" id="IPR027470">
    <property type="entry name" value="Cation_efflux_CTD"/>
</dbReference>
<sequence length="395" mass="44406">MFLLMHWFKRKIKNQTALQRRTSYGILAGCIGLGSNLILFVIKVIIGLISGSISIITDAVNNLSDTFSSGLAIIGFKMAGKKPDHDHPYGHERSESIAGFLISIVITFVGLQFVKSSLSQIIAPNVVHMSWPIYVVLVISIGLKLAQVIVYHQIAKEIESETLLATAKDSLNDIYTTIAVLFSAVIQAQTGWQLDGWVGLGVAIYILFSAVSLIRTFISELLGHQPSKQLVENMTHQLVNYDDILGYHDLLIHQYGPNTIFASVHIELDSSWSLDRAHQVTDRIEHDFWHQLRIHLVCHLDPIDINNRKYAKIYEAVQAVVKHYDLGLTTHDFHVEELANEDELIQFDVVVPEEITTSDDELLVSINHDLRQILGDVTAEVTFDHHYMGDDHTLI</sequence>
<evidence type="ECO:0000256" key="3">
    <source>
        <dbReference type="ARBA" id="ARBA00022448"/>
    </source>
</evidence>
<dbReference type="PANTHER" id="PTHR43840:SF15">
    <property type="entry name" value="MITOCHONDRIAL METAL TRANSPORTER 1-RELATED"/>
    <property type="match status" value="1"/>
</dbReference>
<evidence type="ECO:0000259" key="9">
    <source>
        <dbReference type="Pfam" id="PF16916"/>
    </source>
</evidence>
<evidence type="ECO:0000256" key="4">
    <source>
        <dbReference type="ARBA" id="ARBA00022692"/>
    </source>
</evidence>
<evidence type="ECO:0000313" key="10">
    <source>
        <dbReference type="EMBL" id="KRM08065.1"/>
    </source>
</evidence>
<keyword evidence="4 7" id="KW-0812">Transmembrane</keyword>
<dbReference type="Proteomes" id="UP000051315">
    <property type="component" value="Unassembled WGS sequence"/>
</dbReference>
<feature type="transmembrane region" description="Helical" evidence="7">
    <location>
        <begin position="134"/>
        <end position="154"/>
    </location>
</feature>
<gene>
    <name evidence="10" type="ORF">FC15_GL000744</name>
</gene>
<evidence type="ECO:0000256" key="6">
    <source>
        <dbReference type="ARBA" id="ARBA00023136"/>
    </source>
</evidence>
<dbReference type="Pfam" id="PF16916">
    <property type="entry name" value="ZT_dimer"/>
    <property type="match status" value="1"/>
</dbReference>
<dbReference type="InterPro" id="IPR036837">
    <property type="entry name" value="Cation_efflux_CTD_sf"/>
</dbReference>
<comment type="similarity">
    <text evidence="2">Belongs to the cation diffusion facilitator (CDF) transporter (TC 2.A.4) family.</text>
</comment>
<evidence type="ECO:0000256" key="1">
    <source>
        <dbReference type="ARBA" id="ARBA00004141"/>
    </source>
</evidence>
<dbReference type="GO" id="GO:0008324">
    <property type="term" value="F:monoatomic cation transmembrane transporter activity"/>
    <property type="evidence" value="ECO:0007669"/>
    <property type="project" value="InterPro"/>
</dbReference>
<evidence type="ECO:0000313" key="11">
    <source>
        <dbReference type="Proteomes" id="UP000051315"/>
    </source>
</evidence>
<keyword evidence="6 7" id="KW-0472">Membrane</keyword>
<keyword evidence="5 7" id="KW-1133">Transmembrane helix</keyword>
<dbReference type="Gene3D" id="3.30.70.1350">
    <property type="entry name" value="Cation efflux protein, cytoplasmic domain"/>
    <property type="match status" value="1"/>
</dbReference>
<protein>
    <submittedName>
        <fullName evidence="10">Uncharacterized protein</fullName>
    </submittedName>
</protein>
<keyword evidence="3" id="KW-0813">Transport</keyword>
<feature type="transmembrane region" description="Helical" evidence="7">
    <location>
        <begin position="55"/>
        <end position="76"/>
    </location>
</feature>
<dbReference type="GO" id="GO:0016020">
    <property type="term" value="C:membrane"/>
    <property type="evidence" value="ECO:0007669"/>
    <property type="project" value="UniProtKB-SubCell"/>
</dbReference>
<dbReference type="STRING" id="1423735.FC15_GL000744"/>
<dbReference type="InterPro" id="IPR027469">
    <property type="entry name" value="Cation_efflux_TMD_sf"/>
</dbReference>
<name>A0A0R1VQL9_9LACO</name>
<organism evidence="10 11">
    <name type="scientific">Lapidilactobacillus concavus DSM 17758</name>
    <dbReference type="NCBI Taxonomy" id="1423735"/>
    <lineage>
        <taxon>Bacteria</taxon>
        <taxon>Bacillati</taxon>
        <taxon>Bacillota</taxon>
        <taxon>Bacilli</taxon>
        <taxon>Lactobacillales</taxon>
        <taxon>Lactobacillaceae</taxon>
        <taxon>Lapidilactobacillus</taxon>
    </lineage>
</organism>
<feature type="transmembrane region" description="Helical" evidence="7">
    <location>
        <begin position="21"/>
        <end position="49"/>
    </location>
</feature>
<dbReference type="InterPro" id="IPR058533">
    <property type="entry name" value="Cation_efflux_TM"/>
</dbReference>
<dbReference type="InterPro" id="IPR002524">
    <property type="entry name" value="Cation_efflux"/>
</dbReference>
<dbReference type="SUPFAM" id="SSF161111">
    <property type="entry name" value="Cation efflux protein transmembrane domain-like"/>
    <property type="match status" value="1"/>
</dbReference>
<dbReference type="PANTHER" id="PTHR43840">
    <property type="entry name" value="MITOCHONDRIAL METAL TRANSPORTER 1-RELATED"/>
    <property type="match status" value="1"/>
</dbReference>
<dbReference type="InterPro" id="IPR050291">
    <property type="entry name" value="CDF_Transporter"/>
</dbReference>
<reference evidence="10 11" key="1">
    <citation type="journal article" date="2015" name="Genome Announc.">
        <title>Expanding the biotechnology potential of lactobacilli through comparative genomics of 213 strains and associated genera.</title>
        <authorList>
            <person name="Sun Z."/>
            <person name="Harris H.M."/>
            <person name="McCann A."/>
            <person name="Guo C."/>
            <person name="Argimon S."/>
            <person name="Zhang W."/>
            <person name="Yang X."/>
            <person name="Jeffery I.B."/>
            <person name="Cooney J.C."/>
            <person name="Kagawa T.F."/>
            <person name="Liu W."/>
            <person name="Song Y."/>
            <person name="Salvetti E."/>
            <person name="Wrobel A."/>
            <person name="Rasinkangas P."/>
            <person name="Parkhill J."/>
            <person name="Rea M.C."/>
            <person name="O'Sullivan O."/>
            <person name="Ritari J."/>
            <person name="Douillard F.P."/>
            <person name="Paul Ross R."/>
            <person name="Yang R."/>
            <person name="Briner A.E."/>
            <person name="Felis G.E."/>
            <person name="de Vos W.M."/>
            <person name="Barrangou R."/>
            <person name="Klaenhammer T.R."/>
            <person name="Caufield P.W."/>
            <person name="Cui Y."/>
            <person name="Zhang H."/>
            <person name="O'Toole P.W."/>
        </authorList>
    </citation>
    <scope>NUCLEOTIDE SEQUENCE [LARGE SCALE GENOMIC DNA]</scope>
    <source>
        <strain evidence="10 11">DSM 17758</strain>
    </source>
</reference>
<dbReference type="EMBL" id="AZFX01000094">
    <property type="protein sequence ID" value="KRM08065.1"/>
    <property type="molecule type" value="Genomic_DNA"/>
</dbReference>
<evidence type="ECO:0000256" key="7">
    <source>
        <dbReference type="SAM" id="Phobius"/>
    </source>
</evidence>
<evidence type="ECO:0000256" key="2">
    <source>
        <dbReference type="ARBA" id="ARBA00008114"/>
    </source>
</evidence>
<evidence type="ECO:0000256" key="5">
    <source>
        <dbReference type="ARBA" id="ARBA00022989"/>
    </source>
</evidence>
<comment type="subcellular location">
    <subcellularLocation>
        <location evidence="1">Membrane</location>
        <topology evidence="1">Multi-pass membrane protein</topology>
    </subcellularLocation>
</comment>
<dbReference type="PATRIC" id="fig|1423735.3.peg.775"/>
<comment type="caution">
    <text evidence="10">The sequence shown here is derived from an EMBL/GenBank/DDBJ whole genome shotgun (WGS) entry which is preliminary data.</text>
</comment>
<proteinExistence type="inferred from homology"/>
<keyword evidence="11" id="KW-1185">Reference proteome</keyword>
<dbReference type="Gene3D" id="1.20.1510.10">
    <property type="entry name" value="Cation efflux protein transmembrane domain"/>
    <property type="match status" value="1"/>
</dbReference>